<dbReference type="KEGG" id="fgg:FSB75_18015"/>
<dbReference type="GO" id="GO:0052689">
    <property type="term" value="F:carboxylic ester hydrolase activity"/>
    <property type="evidence" value="ECO:0007669"/>
    <property type="project" value="UniProtKB-ARBA"/>
</dbReference>
<dbReference type="OrthoDB" id="9808543at2"/>
<dbReference type="InterPro" id="IPR050261">
    <property type="entry name" value="FrsA_esterase"/>
</dbReference>
<comment type="similarity">
    <text evidence="2">Belongs to the AB hydrolase superfamily. FUS2 hydrolase family.</text>
</comment>
<dbReference type="InterPro" id="IPR000073">
    <property type="entry name" value="AB_hydrolase_1"/>
</dbReference>
<feature type="domain" description="AB hydrolase-1" evidence="3">
    <location>
        <begin position="30"/>
        <end position="165"/>
    </location>
</feature>
<dbReference type="PANTHER" id="PTHR22946:SF9">
    <property type="entry name" value="POLYKETIDE TRANSFERASE AF380"/>
    <property type="match status" value="1"/>
</dbReference>
<dbReference type="Gene3D" id="3.40.50.1820">
    <property type="entry name" value="alpha/beta hydrolase"/>
    <property type="match status" value="1"/>
</dbReference>
<keyword evidence="5" id="KW-1185">Reference proteome</keyword>
<dbReference type="InterPro" id="IPR029058">
    <property type="entry name" value="AB_hydrolase_fold"/>
</dbReference>
<dbReference type="PANTHER" id="PTHR22946">
    <property type="entry name" value="DIENELACTONE HYDROLASE DOMAIN-CONTAINING PROTEIN-RELATED"/>
    <property type="match status" value="1"/>
</dbReference>
<proteinExistence type="inferred from homology"/>
<dbReference type="Pfam" id="PF00561">
    <property type="entry name" value="Abhydrolase_1"/>
    <property type="match status" value="1"/>
</dbReference>
<accession>A0A5B8UMC6</accession>
<organism evidence="4 5">
    <name type="scientific">Flavisolibacter ginsenosidimutans</name>
    <dbReference type="NCBI Taxonomy" id="661481"/>
    <lineage>
        <taxon>Bacteria</taxon>
        <taxon>Pseudomonadati</taxon>
        <taxon>Bacteroidota</taxon>
        <taxon>Chitinophagia</taxon>
        <taxon>Chitinophagales</taxon>
        <taxon>Chitinophagaceae</taxon>
        <taxon>Flavisolibacter</taxon>
    </lineage>
</organism>
<dbReference type="Proteomes" id="UP000321204">
    <property type="component" value="Chromosome"/>
</dbReference>
<evidence type="ECO:0000313" key="4">
    <source>
        <dbReference type="EMBL" id="QEC57718.1"/>
    </source>
</evidence>
<sequence>MTQEKNFLLKSSTGKPVAADIFYKEKKPQPLVIYAHGFNGFKDWGNFDLIAEQFAEAGFCFVKFNFSHNGTSPEAPEDFVDLEAFGNNNYTKELADLQTVIDWALRDENPHHAAIDKNHLYLIGHSRGGGIVLLKAAEEKRVKAVAAWASVAECKTPWGNWPQEKIQRWKETGVEYYTNSRTKQEMPLYYQLYEDYQRNKERLAILKAVATLNIPLLICHGTKDEAVPVEKAHKLKDAAKNAELLLIESDHVFGRKHPWPHNDLPQAMQEALHETIRFFSRLP</sequence>
<dbReference type="EMBL" id="CP042433">
    <property type="protein sequence ID" value="QEC57718.1"/>
    <property type="molecule type" value="Genomic_DNA"/>
</dbReference>
<evidence type="ECO:0000259" key="3">
    <source>
        <dbReference type="Pfam" id="PF00561"/>
    </source>
</evidence>
<gene>
    <name evidence="4" type="ORF">FSB75_18015</name>
</gene>
<evidence type="ECO:0000256" key="2">
    <source>
        <dbReference type="ARBA" id="ARBA00038115"/>
    </source>
</evidence>
<dbReference type="AlphaFoldDB" id="A0A5B8UMC6"/>
<reference evidence="4 5" key="1">
    <citation type="journal article" date="2015" name="Int. J. Syst. Evol. Microbiol.">
        <title>Flavisolibacter ginsenosidimutans sp. nov., with ginsenoside-converting activity isolated from soil used for cultivating ginseng.</title>
        <authorList>
            <person name="Zhao Y."/>
            <person name="Liu Q."/>
            <person name="Kang M.S."/>
            <person name="Jin F."/>
            <person name="Yu H."/>
            <person name="Im W.T."/>
        </authorList>
    </citation>
    <scope>NUCLEOTIDE SEQUENCE [LARGE SCALE GENOMIC DNA]</scope>
    <source>
        <strain evidence="4 5">Gsoil 636</strain>
    </source>
</reference>
<name>A0A5B8UMC6_9BACT</name>
<evidence type="ECO:0000313" key="5">
    <source>
        <dbReference type="Proteomes" id="UP000321204"/>
    </source>
</evidence>
<evidence type="ECO:0000256" key="1">
    <source>
        <dbReference type="ARBA" id="ARBA00022801"/>
    </source>
</evidence>
<dbReference type="SUPFAM" id="SSF53474">
    <property type="entry name" value="alpha/beta-Hydrolases"/>
    <property type="match status" value="1"/>
</dbReference>
<dbReference type="RefSeq" id="WP_146790334.1">
    <property type="nucleotide sequence ID" value="NZ_BAABIO010000003.1"/>
</dbReference>
<keyword evidence="1 4" id="KW-0378">Hydrolase</keyword>
<protein>
    <submittedName>
        <fullName evidence="4">Alpha/beta fold hydrolase</fullName>
    </submittedName>
</protein>